<reference evidence="2 3" key="1">
    <citation type="submission" date="2016-08" db="EMBL/GenBank/DDBJ databases">
        <title>Analysis of Carbohydrate Active Enzymes in Thermogemmatispora T81 Reveals Carbohydrate Degradation Ability.</title>
        <authorList>
            <person name="Tomazini A."/>
            <person name="Lal S."/>
            <person name="Stott M."/>
            <person name="Henrissat B."/>
            <person name="Polikarpov I."/>
            <person name="Sparling R."/>
            <person name="Levin D.B."/>
        </authorList>
    </citation>
    <scope>NUCLEOTIDE SEQUENCE [LARGE SCALE GENOMIC DNA]</scope>
    <source>
        <strain evidence="2 3">T81</strain>
    </source>
</reference>
<keyword evidence="1" id="KW-1133">Transmembrane helix</keyword>
<evidence type="ECO:0000313" key="3">
    <source>
        <dbReference type="Proteomes" id="UP000248706"/>
    </source>
</evidence>
<comment type="caution">
    <text evidence="2">The sequence shown here is derived from an EMBL/GenBank/DDBJ whole genome shotgun (WGS) entry which is preliminary data.</text>
</comment>
<proteinExistence type="predicted"/>
<keyword evidence="3" id="KW-1185">Reference proteome</keyword>
<evidence type="ECO:0000313" key="2">
    <source>
        <dbReference type="EMBL" id="RAQ97794.1"/>
    </source>
</evidence>
<gene>
    <name evidence="2" type="ORF">A4R35_19800</name>
</gene>
<dbReference type="EMBL" id="MCIF01000002">
    <property type="protein sequence ID" value="RAQ97794.1"/>
    <property type="molecule type" value="Genomic_DNA"/>
</dbReference>
<keyword evidence="1" id="KW-0812">Transmembrane</keyword>
<dbReference type="Proteomes" id="UP000248706">
    <property type="component" value="Unassembled WGS sequence"/>
</dbReference>
<organism evidence="2 3">
    <name type="scientific">Thermogemmatispora tikiterensis</name>
    <dbReference type="NCBI Taxonomy" id="1825093"/>
    <lineage>
        <taxon>Bacteria</taxon>
        <taxon>Bacillati</taxon>
        <taxon>Chloroflexota</taxon>
        <taxon>Ktedonobacteria</taxon>
        <taxon>Thermogemmatisporales</taxon>
        <taxon>Thermogemmatisporaceae</taxon>
        <taxon>Thermogemmatispora</taxon>
    </lineage>
</organism>
<accession>A0A328VRF1</accession>
<protein>
    <submittedName>
        <fullName evidence="2">Uncharacterized protein</fullName>
    </submittedName>
</protein>
<feature type="transmembrane region" description="Helical" evidence="1">
    <location>
        <begin position="33"/>
        <end position="52"/>
    </location>
</feature>
<keyword evidence="1" id="KW-0472">Membrane</keyword>
<dbReference type="AlphaFoldDB" id="A0A328VRF1"/>
<evidence type="ECO:0000256" key="1">
    <source>
        <dbReference type="SAM" id="Phobius"/>
    </source>
</evidence>
<sequence>MVVIGLPLAFILWARWDKWRDALQHARGRLKRMLTVGILVALLIIVLGWLSWQWRAPVAPAIWLLPLLVLSPSGSCAAST</sequence>
<name>A0A328VRF1_9CHLR</name>